<keyword evidence="1" id="KW-0732">Signal</keyword>
<feature type="chain" id="PRO_5032612696" description="Lipoprotein" evidence="1">
    <location>
        <begin position="27"/>
        <end position="684"/>
    </location>
</feature>
<gene>
    <name evidence="2" type="ORF">HER12_01485</name>
</gene>
<dbReference type="RefSeq" id="WP_168104895.1">
    <property type="nucleotide sequence ID" value="NZ_CP051215.1"/>
</dbReference>
<organism evidence="2 3">
    <name type="scientific">Spiroplasma platyhelix PALS-1</name>
    <dbReference type="NCBI Taxonomy" id="1276218"/>
    <lineage>
        <taxon>Bacteria</taxon>
        <taxon>Bacillati</taxon>
        <taxon>Mycoplasmatota</taxon>
        <taxon>Mollicutes</taxon>
        <taxon>Entomoplasmatales</taxon>
        <taxon>Spiroplasmataceae</taxon>
        <taxon>Spiroplasma</taxon>
    </lineage>
</organism>
<protein>
    <recommendedName>
        <fullName evidence="4">Lipoprotein</fullName>
    </recommendedName>
</protein>
<dbReference type="Proteomes" id="UP000584587">
    <property type="component" value="Unassembled WGS sequence"/>
</dbReference>
<dbReference type="PROSITE" id="PS51257">
    <property type="entry name" value="PROKAR_LIPOPROTEIN"/>
    <property type="match status" value="1"/>
</dbReference>
<evidence type="ECO:0000256" key="1">
    <source>
        <dbReference type="SAM" id="SignalP"/>
    </source>
</evidence>
<sequence>MEVKKVRNLLALLAAFTLSTSSAVTAVACGTADQTTVVIFDWNGVINGEQNKTADDMYKFLLDNTDTGIGQSLYKDIVDYISLSILKTNSTFAEDYEFAKQSVENQIKNIQDSLRSKYGRSWETQWKNFLKDPAQGGDGATGSYQRYFDVLLKGKANTIVSQYYVGDNYHNYEYYNTTEITIWLNDIYKFVHPGGELAEYINTGTYGDKVWIVAKSFNQTDLAPFALLQTAIRESSTPSNIKLAFKVAKTKNDEPKQPGDDYLVDPSSTIQGLLSNQQAKIAQVWMKNQGPIWTRQIVVPFKDTEKNNALKDKIELSNFNETELSTVIKNINNPSLGFQGALREQMDEIKSVTTSSTTGDLGLVTLNSDPASIKPSFSYYLYRYVTSAQGVGQQSATTLQYNLSEYTADANNLQTLIDVIDRTTTESTATHTSNYKDLVWMKDADPDTNLHSGSDGNKVAVFIDTDGIHFVQTPGITYSSTVETTTPIQDIITDYTQLLSDPIKRENATWDDVKKLADRPGGLTNTPYLDYLQTQYLLWNTKGLTTFFDLNESLNKFTSGSSDISSDIWWDYILYFNNNIDNIHWNVSVLLDDDINASDDRIYQFIDSMKTWFSSTYKRRWSLQQGIVSNDTLIKNITDLNETWEGKDYANGPAARLDPEDIKIYLNNVAAQTIWYYDPNSIQR</sequence>
<accession>A0A846U969</accession>
<evidence type="ECO:0008006" key="4">
    <source>
        <dbReference type="Google" id="ProtNLM"/>
    </source>
</evidence>
<dbReference type="AlphaFoldDB" id="A0A846U969"/>
<name>A0A846U969_9MOLU</name>
<feature type="signal peptide" evidence="1">
    <location>
        <begin position="1"/>
        <end position="26"/>
    </location>
</feature>
<reference evidence="2 3" key="1">
    <citation type="submission" date="2020-04" db="EMBL/GenBank/DDBJ databases">
        <title>Complete genome sequence of Spiroplasma platyhelix ATCC 51748, an insect isolate.</title>
        <authorList>
            <person name="Green E.A."/>
            <person name="Klassen J.L."/>
        </authorList>
    </citation>
    <scope>NUCLEOTIDE SEQUENCE [LARGE SCALE GENOMIC DNA]</scope>
    <source>
        <strain evidence="2 3">PALS-1</strain>
    </source>
</reference>
<evidence type="ECO:0000313" key="3">
    <source>
        <dbReference type="Proteomes" id="UP000584587"/>
    </source>
</evidence>
<comment type="caution">
    <text evidence="2">The sequence shown here is derived from an EMBL/GenBank/DDBJ whole genome shotgun (WGS) entry which is preliminary data.</text>
</comment>
<proteinExistence type="predicted"/>
<evidence type="ECO:0000313" key="2">
    <source>
        <dbReference type="EMBL" id="NKE38423.1"/>
    </source>
</evidence>
<keyword evidence="3" id="KW-1185">Reference proteome</keyword>
<dbReference type="EMBL" id="JAAVVK010000001">
    <property type="protein sequence ID" value="NKE38423.1"/>
    <property type="molecule type" value="Genomic_DNA"/>
</dbReference>